<sequence>MNVPDKQTLSRKWLESKDNLRPVTKTSHSNPKGFRYCVRIQEDERPLTATPQPPRTRLRSEEAFQNASRARETHVFTKAEVTEARIRWTKPIRHPRLDERSDKITVADLMKPTTMSGTTDQLSRIKLRGEESMNNRARGQGSLTLKTISVAESDEALRQQVHIRCSSGEAQDNRECGQHGTGVRSLLGSTQDRDTLSAAQSNGRAVRSEEAAENWRRDRLKECTEMEHVLNHGSQSGLPINGENFRPNTASSYGYLVTCPPWGTLNQEQLINDRPKTISRCVSHVGAMYALREGSAMADRMGLMQSSRQHFANVDPSELKEILGNSIRSSDEHPVRQGPKARLEGLEYAMKGRGTLTTGLIPMTCAQSEAVVAPRLKVYAYEIAAANKGEESKLLMSNWRLSPERRPPVKPIPNSRNICGRSRGMAARNCLNPTRPKWSGKVHWKRRPPASVHGTF</sequence>
<keyword evidence="3" id="KW-1185">Reference proteome</keyword>
<dbReference type="Proteomes" id="UP000728185">
    <property type="component" value="Unassembled WGS sequence"/>
</dbReference>
<reference evidence="2" key="1">
    <citation type="submission" date="2019-05" db="EMBL/GenBank/DDBJ databases">
        <title>Annotation for the trematode Fasciolopsis buski.</title>
        <authorList>
            <person name="Choi Y.-J."/>
        </authorList>
    </citation>
    <scope>NUCLEOTIDE SEQUENCE</scope>
    <source>
        <strain evidence="2">HT</strain>
        <tissue evidence="2">Whole worm</tissue>
    </source>
</reference>
<dbReference type="OrthoDB" id="6244405at2759"/>
<evidence type="ECO:0000313" key="3">
    <source>
        <dbReference type="Proteomes" id="UP000728185"/>
    </source>
</evidence>
<accession>A0A8E0VRN6</accession>
<organism evidence="2 3">
    <name type="scientific">Fasciolopsis buskii</name>
    <dbReference type="NCBI Taxonomy" id="27845"/>
    <lineage>
        <taxon>Eukaryota</taxon>
        <taxon>Metazoa</taxon>
        <taxon>Spiralia</taxon>
        <taxon>Lophotrochozoa</taxon>
        <taxon>Platyhelminthes</taxon>
        <taxon>Trematoda</taxon>
        <taxon>Digenea</taxon>
        <taxon>Plagiorchiida</taxon>
        <taxon>Echinostomata</taxon>
        <taxon>Echinostomatoidea</taxon>
        <taxon>Fasciolidae</taxon>
        <taxon>Fasciolopsis</taxon>
    </lineage>
</organism>
<proteinExistence type="predicted"/>
<evidence type="ECO:0000256" key="1">
    <source>
        <dbReference type="SAM" id="MobiDB-lite"/>
    </source>
</evidence>
<comment type="caution">
    <text evidence="2">The sequence shown here is derived from an EMBL/GenBank/DDBJ whole genome shotgun (WGS) entry which is preliminary data.</text>
</comment>
<protein>
    <submittedName>
        <fullName evidence="2">Uncharacterized protein</fullName>
    </submittedName>
</protein>
<dbReference type="AlphaFoldDB" id="A0A8E0VRN6"/>
<dbReference type="EMBL" id="LUCM01000573">
    <property type="protein sequence ID" value="KAA0200360.1"/>
    <property type="molecule type" value="Genomic_DNA"/>
</dbReference>
<feature type="region of interest" description="Disordered" evidence="1">
    <location>
        <begin position="167"/>
        <end position="211"/>
    </location>
</feature>
<feature type="region of interest" description="Disordered" evidence="1">
    <location>
        <begin position="1"/>
        <end position="71"/>
    </location>
</feature>
<name>A0A8E0VRN6_9TREM</name>
<gene>
    <name evidence="2" type="ORF">FBUS_07464</name>
</gene>
<evidence type="ECO:0000313" key="2">
    <source>
        <dbReference type="EMBL" id="KAA0200360.1"/>
    </source>
</evidence>